<dbReference type="GO" id="GO:0030596">
    <property type="term" value="F:alpha-L-rhamnosidase activity"/>
    <property type="evidence" value="ECO:0007669"/>
    <property type="project" value="UniProtKB-EC"/>
</dbReference>
<dbReference type="Pfam" id="PF17389">
    <property type="entry name" value="Bac_rhamnosid6H"/>
    <property type="match status" value="1"/>
</dbReference>
<comment type="catalytic activity">
    <reaction evidence="1">
        <text>Hydrolysis of terminal non-reducing alpha-L-rhamnose residues in alpha-L-rhamnosides.</text>
        <dbReference type="EC" id="3.2.1.40"/>
    </reaction>
</comment>
<protein>
    <recommendedName>
        <fullName evidence="2">alpha-L-rhamnosidase</fullName>
        <ecNumber evidence="2">3.2.1.40</ecNumber>
    </recommendedName>
</protein>
<dbReference type="AlphaFoldDB" id="A0AB73T6W8"/>
<comment type="caution">
    <text evidence="8">The sequence shown here is derived from an EMBL/GenBank/DDBJ whole genome shotgun (WGS) entry which is preliminary data.</text>
</comment>
<dbReference type="InterPro" id="IPR013783">
    <property type="entry name" value="Ig-like_fold"/>
</dbReference>
<dbReference type="RefSeq" id="WP_109625524.1">
    <property type="nucleotide sequence ID" value="NZ_CABJAT010000007.1"/>
</dbReference>
<dbReference type="Gene3D" id="2.60.120.260">
    <property type="entry name" value="Galactose-binding domain-like"/>
    <property type="match status" value="2"/>
</dbReference>
<dbReference type="Proteomes" id="UP000245412">
    <property type="component" value="Unassembled WGS sequence"/>
</dbReference>
<evidence type="ECO:0000259" key="4">
    <source>
        <dbReference type="Pfam" id="PF05592"/>
    </source>
</evidence>
<dbReference type="EC" id="3.2.1.40" evidence="2"/>
<dbReference type="Gene3D" id="2.60.40.10">
    <property type="entry name" value="Immunoglobulins"/>
    <property type="match status" value="1"/>
</dbReference>
<gene>
    <name evidence="8" type="ORF">C7383_103269</name>
</gene>
<evidence type="ECO:0000259" key="6">
    <source>
        <dbReference type="Pfam" id="PF17389"/>
    </source>
</evidence>
<reference evidence="8 9" key="1">
    <citation type="submission" date="2018-05" db="EMBL/GenBank/DDBJ databases">
        <authorList>
            <person name="Goeker M."/>
            <person name="Huntemann M."/>
            <person name="Clum A."/>
            <person name="Pillay M."/>
            <person name="Palaniappan K."/>
            <person name="Varghese N."/>
            <person name="Mikhailova N."/>
            <person name="Stamatis D."/>
            <person name="Reddy T."/>
            <person name="Daum C."/>
            <person name="Shapiro N."/>
            <person name="Ivanova N."/>
            <person name="Kyrpides N."/>
            <person name="Woyke T."/>
        </authorList>
    </citation>
    <scope>NUCLEOTIDE SEQUENCE [LARGE SCALE GENOMIC DNA]</scope>
    <source>
        <strain evidence="8 9">DSM 26524</strain>
    </source>
</reference>
<keyword evidence="3" id="KW-0378">Hydrolase</keyword>
<dbReference type="Gene3D" id="2.60.420.10">
    <property type="entry name" value="Maltose phosphorylase, domain 3"/>
    <property type="match status" value="1"/>
</dbReference>
<organism evidence="8 9">
    <name type="scientific">Murimonas intestini</name>
    <dbReference type="NCBI Taxonomy" id="1337051"/>
    <lineage>
        <taxon>Bacteria</taxon>
        <taxon>Bacillati</taxon>
        <taxon>Bacillota</taxon>
        <taxon>Clostridia</taxon>
        <taxon>Lachnospirales</taxon>
        <taxon>Lachnospiraceae</taxon>
        <taxon>Murimonas</taxon>
    </lineage>
</organism>
<evidence type="ECO:0000256" key="3">
    <source>
        <dbReference type="ARBA" id="ARBA00022801"/>
    </source>
</evidence>
<dbReference type="PIRSF" id="PIRSF010631">
    <property type="entry name" value="A-rhamnsds"/>
    <property type="match status" value="1"/>
</dbReference>
<dbReference type="Pfam" id="PF25788">
    <property type="entry name" value="Ig_Rha78A_N"/>
    <property type="match status" value="1"/>
</dbReference>
<dbReference type="EMBL" id="QGGY01000003">
    <property type="protein sequence ID" value="PWJ77424.1"/>
    <property type="molecule type" value="Genomic_DNA"/>
</dbReference>
<dbReference type="Gene3D" id="1.50.10.10">
    <property type="match status" value="1"/>
</dbReference>
<name>A0AB73T6W8_9FIRM</name>
<feature type="domain" description="Alpha-L-rhamnosidase concanavalin-like" evidence="4">
    <location>
        <begin position="318"/>
        <end position="406"/>
    </location>
</feature>
<evidence type="ECO:0000313" key="8">
    <source>
        <dbReference type="EMBL" id="PWJ77424.1"/>
    </source>
</evidence>
<dbReference type="PANTHER" id="PTHR33307:SF11">
    <property type="entry name" value="ALPHA-L-RHAMNOSIDASE"/>
    <property type="match status" value="1"/>
</dbReference>
<dbReference type="InterPro" id="IPR035396">
    <property type="entry name" value="Bac_rhamnosid6H"/>
</dbReference>
<dbReference type="Pfam" id="PF05592">
    <property type="entry name" value="Bac_rhamnosid"/>
    <property type="match status" value="1"/>
</dbReference>
<dbReference type="InterPro" id="IPR035398">
    <property type="entry name" value="Bac_rhamnosid_C"/>
</dbReference>
<dbReference type="GO" id="GO:0005975">
    <property type="term" value="P:carbohydrate metabolic process"/>
    <property type="evidence" value="ECO:0007669"/>
    <property type="project" value="InterPro"/>
</dbReference>
<evidence type="ECO:0000259" key="7">
    <source>
        <dbReference type="Pfam" id="PF17390"/>
    </source>
</evidence>
<feature type="domain" description="Bacterial alpha-L-rhamnosidase N-terminal" evidence="5">
    <location>
        <begin position="133"/>
        <end position="308"/>
    </location>
</feature>
<keyword evidence="9" id="KW-1185">Reference proteome</keyword>
<dbReference type="Pfam" id="PF08531">
    <property type="entry name" value="Bac_rhamnosid_N"/>
    <property type="match status" value="1"/>
</dbReference>
<sequence>MKVCGLRTENKIRPIDITVEKPAFRWRVETEEENWRQKEYRIVVRNERKTVWDSGFIRSAQMTNVPYQGEALVSDERYFWYVECVSSEGEIASGEETWFETGLFCEEDWKGIYIGEKEDHVYHIFRKEFEIEKEVVKAKLYVCGLGHHEFYINGGRISDRVLEPGWTDYRKTCFYSAYDVTDFIKKGRNGAGVKLGDGMYNVPGAASEGRYVYFERSYGKCKLNVQLNITYADGSRQEVVTDESWRMAKSPILYCCIYGGELYDGRLEKKGFSLPGYEEGQDWENAAAVEPPTGRVTASPVPPLKVMQKYTPVSIQENRPGSFLYDLGTNFSGWARIRICTDGKMAGRKITMTPCEILDKDMRPDQRVTGHDYRWEYILNDQEEQEFAPDFTFTGFRYVEVTGAVPRFDLDEEGENTGMDPRSPEGGIPVIISMEGEFIYPDIEVTGGFSCSNQLFNDIHKIISQAILSNTKSYFTDCPHREKLPWLEQTHLIGPGIMYNYDVHNLYLKIEQDMADSQRENGLVPDICPEYVVFGYHEGFVDSPEWGSACIINPWYVYKRYGDTSLMERYYNTMEKYMDYLTGRTHHNVLHHGLGDWLDIGPCTPYSQNTAVPIVATSVYYYDLCIMSEVSALLGKREKAEYYEELKKDVFREYNLQFLDDQTGRYGTGSQASQAMSLMAGLVPEEYEEKVLKQLRDEVVKRKYAITAGDVGHPFLIAALMKYGMSDLLCEMTNITETPGYGYQVVHGATTLTEEWDGPDPERPHGSQNHLMLGSIEEWFYGGLAGLASLRSGLAFDEVLIKPHIAEGVDTCSAWMMHPYGRLSVSWERKGDMAEVNVTIPPNMIAYLESEDGRVKRKAGSGKYTYFVKVKKG</sequence>
<dbReference type="InterPro" id="IPR013737">
    <property type="entry name" value="Bac_rhamnosid_N"/>
</dbReference>
<proteinExistence type="predicted"/>
<accession>A0AB73T6W8</accession>
<evidence type="ECO:0000313" key="9">
    <source>
        <dbReference type="Proteomes" id="UP000245412"/>
    </source>
</evidence>
<dbReference type="InterPro" id="IPR008902">
    <property type="entry name" value="Rhamnosid_concanavalin"/>
</dbReference>
<dbReference type="SUPFAM" id="SSF48208">
    <property type="entry name" value="Six-hairpin glycosidases"/>
    <property type="match status" value="1"/>
</dbReference>
<evidence type="ECO:0000256" key="2">
    <source>
        <dbReference type="ARBA" id="ARBA00012652"/>
    </source>
</evidence>
<evidence type="ECO:0000259" key="5">
    <source>
        <dbReference type="Pfam" id="PF08531"/>
    </source>
</evidence>
<dbReference type="InterPro" id="IPR008928">
    <property type="entry name" value="6-hairpin_glycosidase_sf"/>
</dbReference>
<dbReference type="InterPro" id="IPR012341">
    <property type="entry name" value="6hp_glycosidase-like_sf"/>
</dbReference>
<evidence type="ECO:0000256" key="1">
    <source>
        <dbReference type="ARBA" id="ARBA00001445"/>
    </source>
</evidence>
<feature type="domain" description="Alpha-L-rhamnosidase C-terminal" evidence="7">
    <location>
        <begin position="794"/>
        <end position="848"/>
    </location>
</feature>
<dbReference type="PANTHER" id="PTHR33307">
    <property type="entry name" value="ALPHA-RHAMNOSIDASE (EUROFUNG)"/>
    <property type="match status" value="1"/>
</dbReference>
<dbReference type="InterPro" id="IPR016007">
    <property type="entry name" value="Alpha_rhamnosid"/>
</dbReference>
<feature type="domain" description="Alpha-L-rhamnosidase six-hairpin glycosidase" evidence="6">
    <location>
        <begin position="446"/>
        <end position="781"/>
    </location>
</feature>
<dbReference type="Pfam" id="PF17390">
    <property type="entry name" value="Bac_rhamnosid_C"/>
    <property type="match status" value="1"/>
</dbReference>